<feature type="compositionally biased region" description="Basic and acidic residues" evidence="1">
    <location>
        <begin position="164"/>
        <end position="181"/>
    </location>
</feature>
<dbReference type="EMBL" id="HBEZ01006507">
    <property type="protein sequence ID" value="CAD8626013.1"/>
    <property type="molecule type" value="Transcribed_RNA"/>
</dbReference>
<sequence>MTCTLLNFRQQTKDHDDAASPLPADDESNNGDKATVPGTVFGDDEQKRFKEAVAAVAGLEDIEESAISITKIADSADSKDSKRLSVTFEITTSDGVDVTSDGKAATSADQIADKLNATKRFISSLAEKKFPGVQVVHPAQVIGGARAAKKARKSMMAHLYGDSSADHKGGNSEGEKHKEAD</sequence>
<dbReference type="AlphaFoldDB" id="A0A7S0QEH5"/>
<evidence type="ECO:0000313" key="2">
    <source>
        <dbReference type="EMBL" id="CAD8626013.1"/>
    </source>
</evidence>
<feature type="region of interest" description="Disordered" evidence="1">
    <location>
        <begin position="1"/>
        <end position="42"/>
    </location>
</feature>
<gene>
    <name evidence="2" type="ORF">CCUR1050_LOCUS3691</name>
</gene>
<feature type="region of interest" description="Disordered" evidence="1">
    <location>
        <begin position="159"/>
        <end position="181"/>
    </location>
</feature>
<name>A0A7S0QEH5_9CRYP</name>
<proteinExistence type="predicted"/>
<reference evidence="2" key="1">
    <citation type="submission" date="2021-01" db="EMBL/GenBank/DDBJ databases">
        <authorList>
            <person name="Corre E."/>
            <person name="Pelletier E."/>
            <person name="Niang G."/>
            <person name="Scheremetjew M."/>
            <person name="Finn R."/>
            <person name="Kale V."/>
            <person name="Holt S."/>
            <person name="Cochrane G."/>
            <person name="Meng A."/>
            <person name="Brown T."/>
            <person name="Cohen L."/>
        </authorList>
    </citation>
    <scope>NUCLEOTIDE SEQUENCE</scope>
    <source>
        <strain evidence="2">CCAP979/52</strain>
    </source>
</reference>
<protein>
    <submittedName>
        <fullName evidence="2">Uncharacterized protein</fullName>
    </submittedName>
</protein>
<evidence type="ECO:0000256" key="1">
    <source>
        <dbReference type="SAM" id="MobiDB-lite"/>
    </source>
</evidence>
<organism evidence="2">
    <name type="scientific">Cryptomonas curvata</name>
    <dbReference type="NCBI Taxonomy" id="233186"/>
    <lineage>
        <taxon>Eukaryota</taxon>
        <taxon>Cryptophyceae</taxon>
        <taxon>Cryptomonadales</taxon>
        <taxon>Cryptomonadaceae</taxon>
        <taxon>Cryptomonas</taxon>
    </lineage>
</organism>
<accession>A0A7S0QEH5</accession>
<feature type="compositionally biased region" description="Polar residues" evidence="1">
    <location>
        <begin position="1"/>
        <end position="10"/>
    </location>
</feature>